<dbReference type="Proteomes" id="UP000037923">
    <property type="component" value="Unassembled WGS sequence"/>
</dbReference>
<dbReference type="PANTHER" id="PTHR46652">
    <property type="entry name" value="LEUCINE-RICH REPEAT AND IQ DOMAIN-CONTAINING PROTEIN 1-RELATED"/>
    <property type="match status" value="1"/>
</dbReference>
<dbReference type="OrthoDB" id="550575at2759"/>
<keyword evidence="1" id="KW-0433">Leucine-rich repeat</keyword>
<organism evidence="5 6">
    <name type="scientific">Leptomonas pyrrhocoris</name>
    <name type="common">Firebug parasite</name>
    <dbReference type="NCBI Taxonomy" id="157538"/>
    <lineage>
        <taxon>Eukaryota</taxon>
        <taxon>Discoba</taxon>
        <taxon>Euglenozoa</taxon>
        <taxon>Kinetoplastea</taxon>
        <taxon>Metakinetoplastina</taxon>
        <taxon>Trypanosomatida</taxon>
        <taxon>Trypanosomatidae</taxon>
        <taxon>Leishmaniinae</taxon>
        <taxon>Leptomonas</taxon>
    </lineage>
</organism>
<dbReference type="InterPro" id="IPR001841">
    <property type="entry name" value="Znf_RING"/>
</dbReference>
<dbReference type="Gene3D" id="3.80.10.10">
    <property type="entry name" value="Ribonuclease Inhibitor"/>
    <property type="match status" value="1"/>
</dbReference>
<keyword evidence="3" id="KW-0862">Zinc</keyword>
<reference evidence="5 6" key="1">
    <citation type="submission" date="2015-07" db="EMBL/GenBank/DDBJ databases">
        <title>High-quality genome of monoxenous trypanosomatid Leptomonas pyrrhocoris.</title>
        <authorList>
            <person name="Flegontov P."/>
            <person name="Butenko A."/>
            <person name="Firsov S."/>
            <person name="Vlcek C."/>
            <person name="Logacheva M.D."/>
            <person name="Field M."/>
            <person name="Filatov D."/>
            <person name="Flegontova O."/>
            <person name="Gerasimov E."/>
            <person name="Jackson A.P."/>
            <person name="Kelly S."/>
            <person name="Opperdoes F."/>
            <person name="O'Reilly A."/>
            <person name="Votypka J."/>
            <person name="Yurchenko V."/>
            <person name="Lukes J."/>
        </authorList>
    </citation>
    <scope>NUCLEOTIDE SEQUENCE [LARGE SCALE GENOMIC DNA]</scope>
    <source>
        <strain evidence="5">H10</strain>
    </source>
</reference>
<evidence type="ECO:0000256" key="2">
    <source>
        <dbReference type="ARBA" id="ARBA00022737"/>
    </source>
</evidence>
<dbReference type="InterPro" id="IPR050836">
    <property type="entry name" value="SDS22/Internalin_LRR"/>
</dbReference>
<dbReference type="EMBL" id="LGTL01000023">
    <property type="protein sequence ID" value="KPA75649.1"/>
    <property type="molecule type" value="Genomic_DNA"/>
</dbReference>
<name>A0A0M9FTB5_LEPPY</name>
<keyword evidence="3" id="KW-0479">Metal-binding</keyword>
<dbReference type="GO" id="GO:0008270">
    <property type="term" value="F:zinc ion binding"/>
    <property type="evidence" value="ECO:0007669"/>
    <property type="project" value="UniProtKB-KW"/>
</dbReference>
<evidence type="ECO:0000313" key="5">
    <source>
        <dbReference type="EMBL" id="KPA75650.1"/>
    </source>
</evidence>
<keyword evidence="6" id="KW-1185">Reference proteome</keyword>
<dbReference type="InterPro" id="IPR013083">
    <property type="entry name" value="Znf_RING/FYVE/PHD"/>
</dbReference>
<keyword evidence="3" id="KW-0863">Zinc-finger</keyword>
<dbReference type="PANTHER" id="PTHR46652:SF3">
    <property type="entry name" value="LEUCINE-RICH REPEAT-CONTAINING PROTEIN 9"/>
    <property type="match status" value="1"/>
</dbReference>
<dbReference type="VEuPathDB" id="TriTrypDB:LpyrH10_23_0030"/>
<proteinExistence type="predicted"/>
<dbReference type="EMBL" id="LGTL01000023">
    <property type="protein sequence ID" value="KPA75650.1"/>
    <property type="molecule type" value="Genomic_DNA"/>
</dbReference>
<evidence type="ECO:0000259" key="4">
    <source>
        <dbReference type="PROSITE" id="PS50089"/>
    </source>
</evidence>
<gene>
    <name evidence="5" type="ORF">ABB37_08218</name>
</gene>
<dbReference type="InterPro" id="IPR032675">
    <property type="entry name" value="LRR_dom_sf"/>
</dbReference>
<accession>A0A0M9FTB5</accession>
<dbReference type="Gene3D" id="3.30.40.10">
    <property type="entry name" value="Zinc/RING finger domain, C3HC4 (zinc finger)"/>
    <property type="match status" value="1"/>
</dbReference>
<dbReference type="RefSeq" id="XP_015654088.1">
    <property type="nucleotide sequence ID" value="XM_015807139.1"/>
</dbReference>
<dbReference type="SUPFAM" id="SSF57850">
    <property type="entry name" value="RING/U-box"/>
    <property type="match status" value="1"/>
</dbReference>
<feature type="domain" description="RING-type" evidence="4">
    <location>
        <begin position="23"/>
        <end position="61"/>
    </location>
</feature>
<dbReference type="PROSITE" id="PS50089">
    <property type="entry name" value="ZF_RING_2"/>
    <property type="match status" value="1"/>
</dbReference>
<comment type="caution">
    <text evidence="5">The sequence shown here is derived from an EMBL/GenBank/DDBJ whole genome shotgun (WGS) entry which is preliminary data.</text>
</comment>
<evidence type="ECO:0000256" key="3">
    <source>
        <dbReference type="PROSITE-ProRule" id="PRU00175"/>
    </source>
</evidence>
<dbReference type="SUPFAM" id="SSF52047">
    <property type="entry name" value="RNI-like"/>
    <property type="match status" value="1"/>
</dbReference>
<dbReference type="AlphaFoldDB" id="A0A0M9FTB5"/>
<dbReference type="RefSeq" id="XP_015654089.1">
    <property type="nucleotide sequence ID" value="XM_015807140.1"/>
</dbReference>
<dbReference type="CDD" id="cd16449">
    <property type="entry name" value="RING-HC"/>
    <property type="match status" value="1"/>
</dbReference>
<evidence type="ECO:0000256" key="1">
    <source>
        <dbReference type="ARBA" id="ARBA00022614"/>
    </source>
</evidence>
<sequence>MMLPDYIEFEEDNGDSLPDEFRCLVCYGPLSCAVNTACQHRICRSCSQKLQEDGKTQCSFCMHLRNTEEDVELSNRVNEYVKPFLLAKAHELLEELFPPPLLTVIPQFADRFMQTDPHRLHLTRLIYELKNLKEYLSRNPVDMQNAGGISSRIVACTSQKEFDAVRGRETVLSLTIQGTWCVTLDLLFSEFSSVHELNLKGCAQLWSLSGVECLRSLTHLIVEDCGVVGAWGIEDCPHLYHIEFRRCPEFRGLSLLRGERNIAAANDNSQQLGVVRISECPLFEYIETTPSALTLRELTVSYTRFSDLTDLRSCSSLEHLDVSGCHRLTDLSPVKDLQRLTWIDISDTSVADPLATLSQLAQLTEVKMNGCNARGDLREPETATAPRAVEAARAAVTRLRRKRRQRQRA</sequence>
<evidence type="ECO:0000313" key="6">
    <source>
        <dbReference type="Proteomes" id="UP000037923"/>
    </source>
</evidence>
<protein>
    <recommendedName>
        <fullName evidence="4">RING-type domain-containing protein</fullName>
    </recommendedName>
</protein>
<dbReference type="GeneID" id="26908503"/>
<keyword evidence="2" id="KW-0677">Repeat</keyword>